<sequence length="68" mass="7336">MGDIISNRIFAVADERTLADDTVILAQRSESGLHVVRLAPIQSNVDAISVEVGVMTVRELIFIEAGRG</sequence>
<accession>A0A9W9NS52</accession>
<protein>
    <submittedName>
        <fullName evidence="1">Uncharacterized protein</fullName>
    </submittedName>
</protein>
<reference evidence="1" key="1">
    <citation type="submission" date="2022-11" db="EMBL/GenBank/DDBJ databases">
        <authorList>
            <person name="Petersen C."/>
        </authorList>
    </citation>
    <scope>NUCLEOTIDE SEQUENCE</scope>
    <source>
        <strain evidence="1">IBT 19713</strain>
    </source>
</reference>
<evidence type="ECO:0000313" key="1">
    <source>
        <dbReference type="EMBL" id="KAJ5223614.1"/>
    </source>
</evidence>
<gene>
    <name evidence="1" type="ORF">N7468_008156</name>
</gene>
<dbReference type="RefSeq" id="XP_058327797.1">
    <property type="nucleotide sequence ID" value="XM_058477452.1"/>
</dbReference>
<keyword evidence="2" id="KW-1185">Reference proteome</keyword>
<organism evidence="1 2">
    <name type="scientific">Penicillium chermesinum</name>
    <dbReference type="NCBI Taxonomy" id="63820"/>
    <lineage>
        <taxon>Eukaryota</taxon>
        <taxon>Fungi</taxon>
        <taxon>Dikarya</taxon>
        <taxon>Ascomycota</taxon>
        <taxon>Pezizomycotina</taxon>
        <taxon>Eurotiomycetes</taxon>
        <taxon>Eurotiomycetidae</taxon>
        <taxon>Eurotiales</taxon>
        <taxon>Aspergillaceae</taxon>
        <taxon>Penicillium</taxon>
    </lineage>
</organism>
<dbReference type="EMBL" id="JAPQKS010000006">
    <property type="protein sequence ID" value="KAJ5223614.1"/>
    <property type="molecule type" value="Genomic_DNA"/>
</dbReference>
<name>A0A9W9NS52_9EURO</name>
<evidence type="ECO:0000313" key="2">
    <source>
        <dbReference type="Proteomes" id="UP001150941"/>
    </source>
</evidence>
<proteinExistence type="predicted"/>
<dbReference type="Proteomes" id="UP001150941">
    <property type="component" value="Unassembled WGS sequence"/>
</dbReference>
<dbReference type="AlphaFoldDB" id="A0A9W9NS52"/>
<reference evidence="1" key="2">
    <citation type="journal article" date="2023" name="IMA Fungus">
        <title>Comparative genomic study of the Penicillium genus elucidates a diverse pangenome and 15 lateral gene transfer events.</title>
        <authorList>
            <person name="Petersen C."/>
            <person name="Sorensen T."/>
            <person name="Nielsen M.R."/>
            <person name="Sondergaard T.E."/>
            <person name="Sorensen J.L."/>
            <person name="Fitzpatrick D.A."/>
            <person name="Frisvad J.C."/>
            <person name="Nielsen K.L."/>
        </authorList>
    </citation>
    <scope>NUCLEOTIDE SEQUENCE</scope>
    <source>
        <strain evidence="1">IBT 19713</strain>
    </source>
</reference>
<comment type="caution">
    <text evidence="1">The sequence shown here is derived from an EMBL/GenBank/DDBJ whole genome shotgun (WGS) entry which is preliminary data.</text>
</comment>
<dbReference type="GeneID" id="83204755"/>